<evidence type="ECO:0000313" key="2">
    <source>
        <dbReference type="EMBL" id="CCH54915.1"/>
    </source>
</evidence>
<dbReference type="NCBIfam" id="TIGR04183">
    <property type="entry name" value="Por_Secre_tail"/>
    <property type="match status" value="1"/>
</dbReference>
<sequence length="1451" mass="156184">MLDLFTPHMRFLFFTLLLIQSGSLSFAQQLYISSVGRACRNQPIRLDLETKNEFAASNQFTVQVSTDGANWQSLSSRFVAAATLETTLPGSLPAERKASLRVLTTNPMLTSNIIEVDVLSLPTAGLISASTEGLQQSPLYPNGISLDSLQLNPSSALKFQLQLSGGSPYQVTLNDSSTHTIHDFSKEITRLAEKSFTYQISQVSNQCGIGNVSPKTFAAVVNPIAVHILQFGTTYVCAGKPFSIKLVTERPLPATITLYAVLTPTMGSTGQSYRASVSPTSSVGIFDVMAPGTIQPGKYHVSIRSDSPKLRADIPGNDFVQVTRTNTFSISNPVQTIPYGGRAILGGTYDALYARMVFEDGYIAENDPYPSAGPISRVVYPTQHTVYTIRTVQSAICGFAAIDGPVSYTVNVRPGIILDSLSSYEACTGASVTAYYHANFLIATGSTIPLLLGTTSVTATILDGQRLRLQIPPSFKPGAYSLAAITDGLAGRSSTFSLTIKAPPVARLKISEPYSTQLASYTYDRPGVRILALETATTSSQFVATLSDGQSVQLRTRAGEDEFVYVCADKASNMYSLTSVRNECGVGSIAGGVELRVRQPTASVLALQLPTFYAQTTSADYCPGDSIRVSIRATNLADTPSYRIEYSAQEGVWSDTYLTGSVRPGQLGLKLPAQSGVYWLRVRSTATGQTSSPVRVAITGRTAVSLSYSENSYPDQPITLIVRFSESRPPFSFRLSNGLEGTSNTYETNVFVSNQTPASYSLVSASGGCNVAVVLPSSPILIPRKLAQADMKPEILSAGDLSARSQRHILCEGAILRLPYVQRGNFPAAARMEARLIGPGRKVLHKLTVLDPVSPATIRVDSVPNPTGQYSVQLVMMLGDSVLSATSDVEYSIFINKVGRVRLTGGIDGKLQIDRSRDEGNGTVALTEGARPAIIWLNNGTVLSSYNQSEGTVNVPFYQAGVFTVRQAVSACGYMPAEGRVEVSFQPAIKQFSLDNNPLCRNRTMRLNYKTVGEFAADNVFTFVFRSFPYGDTYVLAKTKQLQGPLTFTLPTTMPTLVSGSITMTSSNPALRYDIDNTATAQLPQAQIIPSTTTIYPGQSAYIPIVVSGGGFERSVQFSNGQLIKGFFETGTVEVKPTQTTTYRLNMVSNQCGNGTVSGEATVVVTPRTNPSIDIDYTSNFNTLCAAKESIVSFKPIGSFNADNVFALQLSDSTGQNYQTIVTNPPGARPEFRFTLPANQSTGRTYRMRVTSSSPAVVGSSTAYPIAISPPVTAFISSADQKLNKGDSATIVINFTGIPPFRYALASAYFSVVDGFGAPTTTHVIRPQVDTSQQYCLLDVYTPTCGYGTIVPGKAKMTVEVFGQSYDETVLEAVVFPNPTSDNIRVSVFACEADTLSLTLTNINGQYILQQETPIKNAGTRIIPMASYPAGVYILKAQAGNRKRTFRIIKQ</sequence>
<feature type="domain" description="Secretion system C-terminal sorting" evidence="1">
    <location>
        <begin position="1375"/>
        <end position="1445"/>
    </location>
</feature>
<gene>
    <name evidence="2" type="ORF">BN8_04134</name>
</gene>
<evidence type="ECO:0000313" key="3">
    <source>
        <dbReference type="Proteomes" id="UP000009309"/>
    </source>
</evidence>
<proteinExistence type="predicted"/>
<reference evidence="2 3" key="1">
    <citation type="journal article" date="2012" name="J. Bacteriol.">
        <title>Genome Sequence of the Filamentous Bacterium Fibrisoma limi BUZ 3T.</title>
        <authorList>
            <person name="Filippini M."/>
            <person name="Qi W."/>
            <person name="Jaenicke S."/>
            <person name="Goesmann A."/>
            <person name="Smits T.H."/>
            <person name="Bagheri H.C."/>
        </authorList>
    </citation>
    <scope>NUCLEOTIDE SEQUENCE [LARGE SCALE GENOMIC DNA]</scope>
    <source>
        <strain evidence="3">BUZ 3T</strain>
    </source>
</reference>
<comment type="caution">
    <text evidence="2">The sequence shown here is derived from an EMBL/GenBank/DDBJ whole genome shotgun (WGS) entry which is preliminary data.</text>
</comment>
<accession>I2GLY9</accession>
<dbReference type="eggNOG" id="COG2911">
    <property type="taxonomic scope" value="Bacteria"/>
</dbReference>
<dbReference type="OrthoDB" id="903507at2"/>
<evidence type="ECO:0000259" key="1">
    <source>
        <dbReference type="Pfam" id="PF18962"/>
    </source>
</evidence>
<dbReference type="Pfam" id="PF18962">
    <property type="entry name" value="Por_Secre_tail"/>
    <property type="match status" value="1"/>
</dbReference>
<protein>
    <recommendedName>
        <fullName evidence="1">Secretion system C-terminal sorting domain-containing protein</fullName>
    </recommendedName>
</protein>
<organism evidence="2 3">
    <name type="scientific">Fibrisoma limi BUZ 3</name>
    <dbReference type="NCBI Taxonomy" id="1185876"/>
    <lineage>
        <taxon>Bacteria</taxon>
        <taxon>Pseudomonadati</taxon>
        <taxon>Bacteroidota</taxon>
        <taxon>Cytophagia</taxon>
        <taxon>Cytophagales</taxon>
        <taxon>Spirosomataceae</taxon>
        <taxon>Fibrisoma</taxon>
    </lineage>
</organism>
<dbReference type="InterPro" id="IPR026444">
    <property type="entry name" value="Secre_tail"/>
</dbReference>
<dbReference type="EMBL" id="CAIT01000007">
    <property type="protein sequence ID" value="CCH54915.1"/>
    <property type="molecule type" value="Genomic_DNA"/>
</dbReference>
<keyword evidence="3" id="KW-1185">Reference proteome</keyword>
<dbReference type="Proteomes" id="UP000009309">
    <property type="component" value="Unassembled WGS sequence"/>
</dbReference>
<name>I2GLY9_9BACT</name>